<gene>
    <name evidence="2" type="ORF">SAMN04488136_11925</name>
</gene>
<dbReference type="RefSeq" id="WP_093275729.1">
    <property type="nucleotide sequence ID" value="NZ_FNDD01000019.1"/>
</dbReference>
<protein>
    <recommendedName>
        <fullName evidence="4">Cytochrome b561</fullName>
    </recommendedName>
</protein>
<dbReference type="AlphaFoldDB" id="A0A1G8DAF9"/>
<reference evidence="2 3" key="1">
    <citation type="submission" date="2016-10" db="EMBL/GenBank/DDBJ databases">
        <authorList>
            <person name="de Groot N.N."/>
        </authorList>
    </citation>
    <scope>NUCLEOTIDE SEQUENCE [LARGE SCALE GENOMIC DNA]</scope>
    <source>
        <strain evidence="2 3">CGMCC 1.10228</strain>
    </source>
</reference>
<feature type="transmembrane region" description="Helical" evidence="1">
    <location>
        <begin position="21"/>
        <end position="42"/>
    </location>
</feature>
<accession>A0A1G8DAF9</accession>
<feature type="transmembrane region" description="Helical" evidence="1">
    <location>
        <begin position="160"/>
        <end position="181"/>
    </location>
</feature>
<feature type="transmembrane region" description="Helical" evidence="1">
    <location>
        <begin position="116"/>
        <end position="140"/>
    </location>
</feature>
<evidence type="ECO:0000313" key="3">
    <source>
        <dbReference type="Proteomes" id="UP000198854"/>
    </source>
</evidence>
<keyword evidence="3" id="KW-1185">Reference proteome</keyword>
<keyword evidence="1" id="KW-0812">Transmembrane</keyword>
<sequence>MQTIKHAFKQLFDAIPTLERTLHALVIVWVALQIISSSYMHIHHLQDWQNANLISQVHVYGGLMLGVISVLFTIKTIARRGFADLFPWLKGDFSVIIVDLKTLMTFRLPIAKPRGLAAAIEGLGLSALLIAVATGAMWFISVQSHTEISGLLGLHKSSVGLIETYFYGHGLFAILHLLQIIRCSPHGIKQ</sequence>
<feature type="transmembrane region" description="Helical" evidence="1">
    <location>
        <begin position="54"/>
        <end position="74"/>
    </location>
</feature>
<evidence type="ECO:0000313" key="2">
    <source>
        <dbReference type="EMBL" id="SDH54707.1"/>
    </source>
</evidence>
<keyword evidence="1" id="KW-1133">Transmembrane helix</keyword>
<dbReference type="Proteomes" id="UP000198854">
    <property type="component" value="Unassembled WGS sequence"/>
</dbReference>
<name>A0A1G8DAF9_9VIBR</name>
<keyword evidence="1" id="KW-0472">Membrane</keyword>
<organism evidence="2 3">
    <name type="scientific">Vibrio xiamenensis</name>
    <dbReference type="NCBI Taxonomy" id="861298"/>
    <lineage>
        <taxon>Bacteria</taxon>
        <taxon>Pseudomonadati</taxon>
        <taxon>Pseudomonadota</taxon>
        <taxon>Gammaproteobacteria</taxon>
        <taxon>Vibrionales</taxon>
        <taxon>Vibrionaceae</taxon>
        <taxon>Vibrio</taxon>
    </lineage>
</organism>
<evidence type="ECO:0008006" key="4">
    <source>
        <dbReference type="Google" id="ProtNLM"/>
    </source>
</evidence>
<proteinExistence type="predicted"/>
<dbReference type="OrthoDB" id="6588368at2"/>
<evidence type="ECO:0000256" key="1">
    <source>
        <dbReference type="SAM" id="Phobius"/>
    </source>
</evidence>
<dbReference type="EMBL" id="FNDD01000019">
    <property type="protein sequence ID" value="SDH54707.1"/>
    <property type="molecule type" value="Genomic_DNA"/>
</dbReference>